<name>A0A542Z9X3_9MICO</name>
<reference evidence="2 3" key="1">
    <citation type="submission" date="2019-06" db="EMBL/GenBank/DDBJ databases">
        <title>Sequencing the genomes of 1000 actinobacteria strains.</title>
        <authorList>
            <person name="Klenk H.-P."/>
        </authorList>
    </citation>
    <scope>NUCLEOTIDE SEQUENCE [LARGE SCALE GENOMIC DNA]</scope>
    <source>
        <strain evidence="2 3">DSM 18082</strain>
    </source>
</reference>
<dbReference type="AlphaFoldDB" id="A0A542Z9X3"/>
<evidence type="ECO:0000259" key="1">
    <source>
        <dbReference type="Pfam" id="PF13400"/>
    </source>
</evidence>
<keyword evidence="3" id="KW-1185">Reference proteome</keyword>
<sequence>MTATAGRRRRRCGERGSATVLALGLCLALGLLTVAGCALLTAVLASHRARAAADLSALAAAQRWLDGAPADLACAEARRVAGANGATVQTCAPVADLVTVIVVVPAGRLGPARARARAGPAPVDAG</sequence>
<organism evidence="2 3">
    <name type="scientific">Oryzihumus leptocrescens</name>
    <dbReference type="NCBI Taxonomy" id="297536"/>
    <lineage>
        <taxon>Bacteria</taxon>
        <taxon>Bacillati</taxon>
        <taxon>Actinomycetota</taxon>
        <taxon>Actinomycetes</taxon>
        <taxon>Micrococcales</taxon>
        <taxon>Intrasporangiaceae</taxon>
        <taxon>Oryzihumus</taxon>
    </lineage>
</organism>
<dbReference type="Pfam" id="PF13400">
    <property type="entry name" value="Tad"/>
    <property type="match status" value="1"/>
</dbReference>
<evidence type="ECO:0000313" key="2">
    <source>
        <dbReference type="EMBL" id="TQL57132.1"/>
    </source>
</evidence>
<dbReference type="InterPro" id="IPR028087">
    <property type="entry name" value="Tad_N"/>
</dbReference>
<dbReference type="RefSeq" id="WP_141790460.1">
    <property type="nucleotide sequence ID" value="NZ_VFOQ01000002.1"/>
</dbReference>
<comment type="caution">
    <text evidence="2">The sequence shown here is derived from an EMBL/GenBank/DDBJ whole genome shotgun (WGS) entry which is preliminary data.</text>
</comment>
<evidence type="ECO:0000313" key="3">
    <source>
        <dbReference type="Proteomes" id="UP000319514"/>
    </source>
</evidence>
<dbReference type="EMBL" id="VFOQ01000002">
    <property type="protein sequence ID" value="TQL57132.1"/>
    <property type="molecule type" value="Genomic_DNA"/>
</dbReference>
<proteinExistence type="predicted"/>
<dbReference type="InterPro" id="IPR021202">
    <property type="entry name" value="Rv3654c-like"/>
</dbReference>
<dbReference type="NCBIfam" id="TIGR03816">
    <property type="entry name" value="tadE_like_DECH"/>
    <property type="match status" value="1"/>
</dbReference>
<gene>
    <name evidence="2" type="ORF">FB474_3907</name>
</gene>
<feature type="domain" description="Putative Flp pilus-assembly TadG-like N-terminal" evidence="1">
    <location>
        <begin position="16"/>
        <end position="63"/>
    </location>
</feature>
<dbReference type="Proteomes" id="UP000319514">
    <property type="component" value="Unassembled WGS sequence"/>
</dbReference>
<accession>A0A542Z9X3</accession>
<protein>
    <submittedName>
        <fullName evidence="2">Secretion/DNA translocation related TadE-like protein</fullName>
    </submittedName>
</protein>